<dbReference type="AlphaFoldDB" id="A0A6N0JWE8"/>
<sequence>MISTVARILPCLKLNVTRIQVGAPLPILKEPDGWQRIEMAQKHAHLAPTHLAAYGETVTFWSQQTLKKKQPPLLAAVGA</sequence>
<protein>
    <submittedName>
        <fullName evidence="1">Uncharacterized protein</fullName>
    </submittedName>
</protein>
<evidence type="ECO:0000313" key="1">
    <source>
        <dbReference type="EMBL" id="QKQ51334.1"/>
    </source>
</evidence>
<reference evidence="1 2" key="1">
    <citation type="submission" date="2020-05" db="EMBL/GenBank/DDBJ databases">
        <title>FDA dAtabase for Regulatory Grade micrObial Sequences (FDA-ARGOS): Supporting development and validation of Infectious Disease Dx tests.</title>
        <authorList>
            <person name="Sproer C."/>
            <person name="Gronow S."/>
            <person name="Severitt S."/>
            <person name="Schroder I."/>
            <person name="Tallon L."/>
            <person name="Sadzewicz L."/>
            <person name="Zhao X."/>
            <person name="Vavikolanu K."/>
            <person name="Mehta A."/>
            <person name="Aluvathingal J."/>
            <person name="Nadendla S."/>
            <person name="Myers T."/>
            <person name="Yan Y."/>
            <person name="Sichtig H."/>
        </authorList>
    </citation>
    <scope>NUCLEOTIDE SEQUENCE [LARGE SCALE GENOMIC DNA]</scope>
    <source>
        <strain evidence="1 2">FDAARGOS_787</strain>
    </source>
</reference>
<dbReference type="Proteomes" id="UP000509782">
    <property type="component" value="Chromosome"/>
</dbReference>
<evidence type="ECO:0000313" key="2">
    <source>
        <dbReference type="Proteomes" id="UP000509782"/>
    </source>
</evidence>
<gene>
    <name evidence="1" type="ORF">FOC81_17915</name>
</gene>
<dbReference type="EMBL" id="CP054569">
    <property type="protein sequence ID" value="QKQ51334.1"/>
    <property type="molecule type" value="Genomic_DNA"/>
</dbReference>
<organism evidence="1 2">
    <name type="scientific">Achromobacter denitrificans</name>
    <name type="common">Alcaligenes denitrificans</name>
    <dbReference type="NCBI Taxonomy" id="32002"/>
    <lineage>
        <taxon>Bacteria</taxon>
        <taxon>Pseudomonadati</taxon>
        <taxon>Pseudomonadota</taxon>
        <taxon>Betaproteobacteria</taxon>
        <taxon>Burkholderiales</taxon>
        <taxon>Alcaligenaceae</taxon>
        <taxon>Achromobacter</taxon>
    </lineage>
</organism>
<proteinExistence type="predicted"/>
<accession>A0A6N0JWE8</accession>
<name>A0A6N0JWE8_ACHDE</name>